<keyword evidence="2" id="KW-1185">Reference proteome</keyword>
<evidence type="ECO:0000313" key="1">
    <source>
        <dbReference type="EMBL" id="RDX58061.1"/>
    </source>
</evidence>
<evidence type="ECO:0000313" key="2">
    <source>
        <dbReference type="Proteomes" id="UP000257109"/>
    </source>
</evidence>
<accession>A0A371E000</accession>
<dbReference type="EMBL" id="QJKJ01017880">
    <property type="protein sequence ID" value="RDX58061.1"/>
    <property type="molecule type" value="Genomic_DNA"/>
</dbReference>
<reference evidence="1" key="1">
    <citation type="submission" date="2018-05" db="EMBL/GenBank/DDBJ databases">
        <title>Draft genome of Mucuna pruriens seed.</title>
        <authorList>
            <person name="Nnadi N.E."/>
            <person name="Vos R."/>
            <person name="Hasami M.H."/>
            <person name="Devisetty U.K."/>
            <person name="Aguiy J.C."/>
        </authorList>
    </citation>
    <scope>NUCLEOTIDE SEQUENCE [LARGE SCALE GENOMIC DNA]</scope>
    <source>
        <strain evidence="1">JCA_2017</strain>
    </source>
</reference>
<gene>
    <name evidence="1" type="ORF">CR513_62653</name>
</gene>
<name>A0A371E000_MUCPR</name>
<dbReference type="Proteomes" id="UP000257109">
    <property type="component" value="Unassembled WGS sequence"/>
</dbReference>
<protein>
    <submittedName>
        <fullName evidence="1">Uncharacterized protein</fullName>
    </submittedName>
</protein>
<organism evidence="1 2">
    <name type="scientific">Mucuna pruriens</name>
    <name type="common">Velvet bean</name>
    <name type="synonym">Dolichos pruriens</name>
    <dbReference type="NCBI Taxonomy" id="157652"/>
    <lineage>
        <taxon>Eukaryota</taxon>
        <taxon>Viridiplantae</taxon>
        <taxon>Streptophyta</taxon>
        <taxon>Embryophyta</taxon>
        <taxon>Tracheophyta</taxon>
        <taxon>Spermatophyta</taxon>
        <taxon>Magnoliopsida</taxon>
        <taxon>eudicotyledons</taxon>
        <taxon>Gunneridae</taxon>
        <taxon>Pentapetalae</taxon>
        <taxon>rosids</taxon>
        <taxon>fabids</taxon>
        <taxon>Fabales</taxon>
        <taxon>Fabaceae</taxon>
        <taxon>Papilionoideae</taxon>
        <taxon>50 kb inversion clade</taxon>
        <taxon>NPAAA clade</taxon>
        <taxon>indigoferoid/millettioid clade</taxon>
        <taxon>Phaseoleae</taxon>
        <taxon>Mucuna</taxon>
    </lineage>
</organism>
<comment type="caution">
    <text evidence="1">The sequence shown here is derived from an EMBL/GenBank/DDBJ whole genome shotgun (WGS) entry which is preliminary data.</text>
</comment>
<proteinExistence type="predicted"/>
<dbReference type="AlphaFoldDB" id="A0A371E000"/>
<sequence length="129" mass="15416">MTHATPWYADIRASITYKSRLESDAKYYVWVDPYLWRMCNDQVMRRIRGQVDPPLLSLSFRRRPLWINEDSPKIFSKMLIPLSWPAINARKSRWPLAEDMKCLHSQLYFVKSLTYRVLTLWGHSPSPKE</sequence>
<feature type="non-terminal residue" evidence="1">
    <location>
        <position position="1"/>
    </location>
</feature>